<evidence type="ECO:0000256" key="1">
    <source>
        <dbReference type="ARBA" id="ARBA00010634"/>
    </source>
</evidence>
<dbReference type="OrthoDB" id="9785326at2"/>
<name>A0A3N5Y3Y8_9ALTE</name>
<feature type="compositionally biased region" description="Low complexity" evidence="3">
    <location>
        <begin position="7"/>
        <end position="24"/>
    </location>
</feature>
<keyword evidence="5" id="KW-1185">Reference proteome</keyword>
<dbReference type="PANTHER" id="PTHR30035">
    <property type="entry name" value="LIPOPROTEIN VACJ-RELATED"/>
    <property type="match status" value="1"/>
</dbReference>
<keyword evidence="2" id="KW-0732">Signal</keyword>
<dbReference type="GO" id="GO:0120010">
    <property type="term" value="P:intermembrane phospholipid transfer"/>
    <property type="evidence" value="ECO:0007669"/>
    <property type="project" value="TreeGrafter"/>
</dbReference>
<gene>
    <name evidence="4" type="ORF">DRW07_02420</name>
</gene>
<dbReference type="PANTHER" id="PTHR30035:SF3">
    <property type="entry name" value="INTERMEMBRANE PHOSPHOLIPID TRANSPORT SYSTEM LIPOPROTEIN MLAA"/>
    <property type="match status" value="1"/>
</dbReference>
<evidence type="ECO:0000313" key="5">
    <source>
        <dbReference type="Proteomes" id="UP000275281"/>
    </source>
</evidence>
<evidence type="ECO:0000256" key="3">
    <source>
        <dbReference type="SAM" id="MobiDB-lite"/>
    </source>
</evidence>
<evidence type="ECO:0000256" key="2">
    <source>
        <dbReference type="ARBA" id="ARBA00022729"/>
    </source>
</evidence>
<dbReference type="EMBL" id="RPOK01000001">
    <property type="protein sequence ID" value="RPJ68827.1"/>
    <property type="molecule type" value="Genomic_DNA"/>
</dbReference>
<accession>A0A3N5Y3Y8</accession>
<reference evidence="4 5" key="1">
    <citation type="submission" date="2018-11" db="EMBL/GenBank/DDBJ databases">
        <authorList>
            <person name="Ye M.-Q."/>
            <person name="Du Z.-J."/>
        </authorList>
    </citation>
    <scope>NUCLEOTIDE SEQUENCE [LARGE SCALE GENOMIC DNA]</scope>
    <source>
        <strain evidence="4 5">U0105</strain>
    </source>
</reference>
<protein>
    <submittedName>
        <fullName evidence="4">VacJ family lipoprotein</fullName>
    </submittedName>
</protein>
<evidence type="ECO:0000313" key="4">
    <source>
        <dbReference type="EMBL" id="RPJ68827.1"/>
    </source>
</evidence>
<dbReference type="GO" id="GO:0016020">
    <property type="term" value="C:membrane"/>
    <property type="evidence" value="ECO:0007669"/>
    <property type="project" value="InterPro"/>
</dbReference>
<sequence length="260" mass="28639">MGLGGCAANTAEQQAAATQNQASESDPRDPLEPVNRVIWDINWDILDKYLLRPASVAYTTVMPDFARTGLLNAAENLEEPGNMVNNFLQGKGEAGFTSLSRFLLNSTFGVFGLFDVATNVGLTVEDEDFDEVLGVWGIENGPFLMLPAAGPNDVRGVVGGVVDNTYYPMAILNSNFTLARWLITTLETRASLIAQEEQIKSSPDSYAFIKNAYFQNKLFQVTDGKIQEPAIDDAQLDDFEEFESMLDDIDTSKEEKKNNK</sequence>
<organism evidence="4 5">
    <name type="scientific">Alteromonas sediminis</name>
    <dbReference type="NCBI Taxonomy" id="2259342"/>
    <lineage>
        <taxon>Bacteria</taxon>
        <taxon>Pseudomonadati</taxon>
        <taxon>Pseudomonadota</taxon>
        <taxon>Gammaproteobacteria</taxon>
        <taxon>Alteromonadales</taxon>
        <taxon>Alteromonadaceae</taxon>
        <taxon>Alteromonas/Salinimonas group</taxon>
        <taxon>Alteromonas</taxon>
    </lineage>
</organism>
<dbReference type="AlphaFoldDB" id="A0A3N5Y3Y8"/>
<dbReference type="Pfam" id="PF04333">
    <property type="entry name" value="MlaA"/>
    <property type="match status" value="1"/>
</dbReference>
<proteinExistence type="inferred from homology"/>
<dbReference type="Proteomes" id="UP000275281">
    <property type="component" value="Unassembled WGS sequence"/>
</dbReference>
<comment type="caution">
    <text evidence="4">The sequence shown here is derived from an EMBL/GenBank/DDBJ whole genome shotgun (WGS) entry which is preliminary data.</text>
</comment>
<comment type="similarity">
    <text evidence="1">Belongs to the MlaA family.</text>
</comment>
<keyword evidence="4" id="KW-0449">Lipoprotein</keyword>
<dbReference type="PRINTS" id="PR01805">
    <property type="entry name" value="VACJLIPOPROT"/>
</dbReference>
<dbReference type="InterPro" id="IPR007428">
    <property type="entry name" value="MlaA"/>
</dbReference>
<feature type="region of interest" description="Disordered" evidence="3">
    <location>
        <begin position="1"/>
        <end position="29"/>
    </location>
</feature>